<comment type="caution">
    <text evidence="10">The sequence shown here is derived from an EMBL/GenBank/DDBJ whole genome shotgun (WGS) entry which is preliminary data.</text>
</comment>
<evidence type="ECO:0000256" key="7">
    <source>
        <dbReference type="ARBA" id="ARBA00047740"/>
    </source>
</evidence>
<evidence type="ECO:0000256" key="3">
    <source>
        <dbReference type="ARBA" id="ARBA00006345"/>
    </source>
</evidence>
<protein>
    <recommendedName>
        <fullName evidence="8">mRNA-capping enzyme subunit beta</fullName>
        <ecNumber evidence="8">3.6.1.74</ecNumber>
    </recommendedName>
    <alternativeName>
        <fullName evidence="8">mRNA 5'-phosphatase</fullName>
    </alternativeName>
    <alternativeName>
        <fullName evidence="8">mRNA 5'-triphosphate monophosphatase</fullName>
    </alternativeName>
</protein>
<dbReference type="InterPro" id="IPR037009">
    <property type="entry name" value="mRNA_triPase_Cet1_sf"/>
</dbReference>
<keyword evidence="8" id="KW-0506">mRNA capping</keyword>
<evidence type="ECO:0000256" key="8">
    <source>
        <dbReference type="RuleBase" id="RU367053"/>
    </source>
</evidence>
<comment type="subcellular location">
    <subcellularLocation>
        <location evidence="2 8">Nucleus</location>
    </subcellularLocation>
</comment>
<dbReference type="InterPro" id="IPR033469">
    <property type="entry name" value="CYTH-like_dom_sf"/>
</dbReference>
<dbReference type="AlphaFoldDB" id="A0A9P4P4G6"/>
<evidence type="ECO:0000313" key="11">
    <source>
        <dbReference type="Proteomes" id="UP000800235"/>
    </source>
</evidence>
<dbReference type="GO" id="GO:0004651">
    <property type="term" value="F:polynucleotide 5'-phosphatase activity"/>
    <property type="evidence" value="ECO:0007669"/>
    <property type="project" value="UniProtKB-UniRule"/>
</dbReference>
<comment type="similarity">
    <text evidence="3 8">Belongs to the fungal TPase family.</text>
</comment>
<comment type="subunit">
    <text evidence="8">Heterodimer. The mRNA-capping enzyme is composed of two separate chains alpha and beta, respectively a mRNA guanylyltransferase and an mRNA 5'-triphosphate monophosphatase.</text>
</comment>
<feature type="non-terminal residue" evidence="10">
    <location>
        <position position="1"/>
    </location>
</feature>
<comment type="function">
    <text evidence="8">First step of mRNA capping. Converts the 5'-triphosphate end of a nascent mRNA chain into a diphosphate end.</text>
</comment>
<evidence type="ECO:0000256" key="2">
    <source>
        <dbReference type="ARBA" id="ARBA00004123"/>
    </source>
</evidence>
<evidence type="ECO:0000313" key="10">
    <source>
        <dbReference type="EMBL" id="KAF2437082.1"/>
    </source>
</evidence>
<organism evidence="10 11">
    <name type="scientific">Tothia fuscella</name>
    <dbReference type="NCBI Taxonomy" id="1048955"/>
    <lineage>
        <taxon>Eukaryota</taxon>
        <taxon>Fungi</taxon>
        <taxon>Dikarya</taxon>
        <taxon>Ascomycota</taxon>
        <taxon>Pezizomycotina</taxon>
        <taxon>Dothideomycetes</taxon>
        <taxon>Pleosporomycetidae</taxon>
        <taxon>Venturiales</taxon>
        <taxon>Cylindrosympodiaceae</taxon>
        <taxon>Tothia</taxon>
    </lineage>
</organism>
<dbReference type="Gene3D" id="3.20.100.10">
    <property type="entry name" value="mRNA triphosphatase Cet1-like"/>
    <property type="match status" value="1"/>
</dbReference>
<name>A0A9P4P4G6_9PEZI</name>
<keyword evidence="6 8" id="KW-0539">Nucleus</keyword>
<dbReference type="EMBL" id="MU007009">
    <property type="protein sequence ID" value="KAF2437082.1"/>
    <property type="molecule type" value="Genomic_DNA"/>
</dbReference>
<dbReference type="OrthoDB" id="272147at2759"/>
<evidence type="ECO:0000256" key="1">
    <source>
        <dbReference type="ARBA" id="ARBA00001946"/>
    </source>
</evidence>
<evidence type="ECO:0000256" key="6">
    <source>
        <dbReference type="ARBA" id="ARBA00023242"/>
    </source>
</evidence>
<dbReference type="InterPro" id="IPR040343">
    <property type="entry name" value="Cet1/Ctl1"/>
</dbReference>
<dbReference type="PANTHER" id="PTHR28118">
    <property type="entry name" value="POLYNUCLEOTIDE 5'-TRIPHOSPHATASE-RELATED"/>
    <property type="match status" value="1"/>
</dbReference>
<gene>
    <name evidence="10" type="ORF">EJ08DRAFT_569765</name>
</gene>
<dbReference type="PANTHER" id="PTHR28118:SF1">
    <property type="entry name" value="POLYNUCLEOTIDE 5'-TRIPHOSPHATASE CTL1-RELATED"/>
    <property type="match status" value="1"/>
</dbReference>
<accession>A0A9P4P4G6</accession>
<dbReference type="SUPFAM" id="SSF55154">
    <property type="entry name" value="CYTH-like phosphatases"/>
    <property type="match status" value="1"/>
</dbReference>
<keyword evidence="5 8" id="KW-0378">Hydrolase</keyword>
<feature type="domain" description="mRNA triphosphatase Cet1-like" evidence="9">
    <location>
        <begin position="12"/>
        <end position="254"/>
    </location>
</feature>
<dbReference type="GO" id="GO:0006370">
    <property type="term" value="P:7-methylguanosine mRNA capping"/>
    <property type="evidence" value="ECO:0007669"/>
    <property type="project" value="UniProtKB-UniRule"/>
</dbReference>
<sequence>LEPSLDNVPAYDDFGRVVGNWLWEHVVMAPDYGPETHIEIEAKIGTLISPTSQHERYQTGVLSEAILCPPQRPEHKPRFESLMSMQQHKLLNEYLNRTAVMAKEPGRAPVDYAHVREIDTFYELPHQFLTQLHPAIQALYTSPARGEKPRRPPRVRVTTDQKTKAVKAVIIKTRLADLEISCPSNSFDYRISISLETKYPHPYDILPEHLEKGISTARAKDRLSYTHQRFQVDLTQVTQLADRASKSHELEVEMDAGVLREEGRKVQQGEENVYERLVGVFLANVRVINR</sequence>
<dbReference type="EC" id="3.6.1.74" evidence="8"/>
<dbReference type="Proteomes" id="UP000800235">
    <property type="component" value="Unassembled WGS sequence"/>
</dbReference>
<evidence type="ECO:0000256" key="4">
    <source>
        <dbReference type="ARBA" id="ARBA00022664"/>
    </source>
</evidence>
<feature type="non-terminal residue" evidence="10">
    <location>
        <position position="290"/>
    </location>
</feature>
<reference evidence="10" key="1">
    <citation type="journal article" date="2020" name="Stud. Mycol.">
        <title>101 Dothideomycetes genomes: a test case for predicting lifestyles and emergence of pathogens.</title>
        <authorList>
            <person name="Haridas S."/>
            <person name="Albert R."/>
            <person name="Binder M."/>
            <person name="Bloem J."/>
            <person name="Labutti K."/>
            <person name="Salamov A."/>
            <person name="Andreopoulos B."/>
            <person name="Baker S."/>
            <person name="Barry K."/>
            <person name="Bills G."/>
            <person name="Bluhm B."/>
            <person name="Cannon C."/>
            <person name="Castanera R."/>
            <person name="Culley D."/>
            <person name="Daum C."/>
            <person name="Ezra D."/>
            <person name="Gonzalez J."/>
            <person name="Henrissat B."/>
            <person name="Kuo A."/>
            <person name="Liang C."/>
            <person name="Lipzen A."/>
            <person name="Lutzoni F."/>
            <person name="Magnuson J."/>
            <person name="Mondo S."/>
            <person name="Nolan M."/>
            <person name="Ohm R."/>
            <person name="Pangilinan J."/>
            <person name="Park H.-J."/>
            <person name="Ramirez L."/>
            <person name="Alfaro M."/>
            <person name="Sun H."/>
            <person name="Tritt A."/>
            <person name="Yoshinaga Y."/>
            <person name="Zwiers L.-H."/>
            <person name="Turgeon B."/>
            <person name="Goodwin S."/>
            <person name="Spatafora J."/>
            <person name="Crous P."/>
            <person name="Grigoriev I."/>
        </authorList>
    </citation>
    <scope>NUCLEOTIDE SEQUENCE</scope>
    <source>
        <strain evidence="10">CBS 130266</strain>
    </source>
</reference>
<dbReference type="InterPro" id="IPR004206">
    <property type="entry name" value="mRNA_triPase_Cet1"/>
</dbReference>
<keyword evidence="4 8" id="KW-0507">mRNA processing</keyword>
<comment type="catalytic activity">
    <reaction evidence="7">
        <text>a 5'-end triphospho-ribonucleoside in mRNA + H2O = a 5'-end diphospho-ribonucleoside in mRNA + phosphate + H(+)</text>
        <dbReference type="Rhea" id="RHEA:67004"/>
        <dbReference type="Rhea" id="RHEA-COMP:17164"/>
        <dbReference type="Rhea" id="RHEA-COMP:17165"/>
        <dbReference type="ChEBI" id="CHEBI:15377"/>
        <dbReference type="ChEBI" id="CHEBI:15378"/>
        <dbReference type="ChEBI" id="CHEBI:43474"/>
        <dbReference type="ChEBI" id="CHEBI:167616"/>
        <dbReference type="ChEBI" id="CHEBI:167618"/>
        <dbReference type="EC" id="3.6.1.74"/>
    </reaction>
    <physiologicalReaction direction="left-to-right" evidence="7">
        <dbReference type="Rhea" id="RHEA:67005"/>
    </physiologicalReaction>
</comment>
<dbReference type="Pfam" id="PF02940">
    <property type="entry name" value="mRNA_triPase"/>
    <property type="match status" value="1"/>
</dbReference>
<evidence type="ECO:0000256" key="5">
    <source>
        <dbReference type="ARBA" id="ARBA00022801"/>
    </source>
</evidence>
<proteinExistence type="inferred from homology"/>
<dbReference type="CDD" id="cd07470">
    <property type="entry name" value="CYTH-like_mRNA_RTPase"/>
    <property type="match status" value="1"/>
</dbReference>
<comment type="cofactor">
    <cofactor evidence="1 8">
        <name>Mg(2+)</name>
        <dbReference type="ChEBI" id="CHEBI:18420"/>
    </cofactor>
</comment>
<dbReference type="GO" id="GO:0140818">
    <property type="term" value="F:mRNA 5'-triphosphate monophosphatase activity"/>
    <property type="evidence" value="ECO:0007669"/>
    <property type="project" value="UniProtKB-EC"/>
</dbReference>
<keyword evidence="11" id="KW-1185">Reference proteome</keyword>
<dbReference type="GO" id="GO:0031533">
    <property type="term" value="C:mRNA capping enzyme complex"/>
    <property type="evidence" value="ECO:0007669"/>
    <property type="project" value="UniProtKB-UniRule"/>
</dbReference>
<evidence type="ECO:0000259" key="9">
    <source>
        <dbReference type="Pfam" id="PF02940"/>
    </source>
</evidence>